<protein>
    <submittedName>
        <fullName evidence="2">Uncharacterized protein</fullName>
    </submittedName>
</protein>
<organism evidence="2 3">
    <name type="scientific">Natronoglomus mannanivorans</name>
    <dbReference type="NCBI Taxonomy" id="2979990"/>
    <lineage>
        <taxon>Archaea</taxon>
        <taxon>Methanobacteriati</taxon>
        <taxon>Methanobacteriota</taxon>
        <taxon>Stenosarchaea group</taxon>
        <taxon>Halobacteria</taxon>
        <taxon>Halobacteriales</taxon>
        <taxon>Natrialbaceae</taxon>
        <taxon>Natronoglomus</taxon>
    </lineage>
</organism>
<comment type="caution">
    <text evidence="2">The sequence shown here is derived from an EMBL/GenBank/DDBJ whole genome shotgun (WGS) entry which is preliminary data.</text>
</comment>
<sequence>MHRRTVVSMMMVGTGVATAGCLADIPVGADGSPGDKELLDETVENMTTVDFEAEEGDQFIADVELHEGEEVSIEVHHNGDFAFGEVVETEARVTGTLESDGNYTKSGRKPTTSVVG</sequence>
<name>A0AAP2Z1L9_9EURY</name>
<accession>A0AAP2Z1L9</accession>
<dbReference type="AlphaFoldDB" id="A0AAP2Z1L9"/>
<dbReference type="Proteomes" id="UP001321018">
    <property type="component" value="Unassembled WGS sequence"/>
</dbReference>
<reference evidence="2" key="1">
    <citation type="submission" date="2022-09" db="EMBL/GenBank/DDBJ databases">
        <title>Enrichment on poylsaccharides allowed isolation of novel metabolic and taxonomic groups of Haloarchaea.</title>
        <authorList>
            <person name="Sorokin D.Y."/>
            <person name="Elcheninov A.G."/>
            <person name="Khizhniak T.V."/>
            <person name="Kolganova T.V."/>
            <person name="Kublanov I.V."/>
        </authorList>
    </citation>
    <scope>NUCLEOTIDE SEQUENCE</scope>
    <source>
        <strain evidence="2">AArc-xg1-1</strain>
    </source>
</reference>
<gene>
    <name evidence="2" type="ORF">OB960_15410</name>
</gene>
<feature type="region of interest" description="Disordered" evidence="1">
    <location>
        <begin position="95"/>
        <end position="116"/>
    </location>
</feature>
<proteinExistence type="predicted"/>
<dbReference type="RefSeq" id="WP_338004595.1">
    <property type="nucleotide sequence ID" value="NZ_JAOPKA010000010.1"/>
</dbReference>
<dbReference type="EMBL" id="JAOPKA010000010">
    <property type="protein sequence ID" value="MCU4742780.1"/>
    <property type="molecule type" value="Genomic_DNA"/>
</dbReference>
<evidence type="ECO:0000313" key="2">
    <source>
        <dbReference type="EMBL" id="MCU4742780.1"/>
    </source>
</evidence>
<evidence type="ECO:0000313" key="3">
    <source>
        <dbReference type="Proteomes" id="UP001321018"/>
    </source>
</evidence>
<dbReference type="PROSITE" id="PS51257">
    <property type="entry name" value="PROKAR_LIPOPROTEIN"/>
    <property type="match status" value="1"/>
</dbReference>
<feature type="compositionally biased region" description="Polar residues" evidence="1">
    <location>
        <begin position="96"/>
        <end position="116"/>
    </location>
</feature>
<evidence type="ECO:0000256" key="1">
    <source>
        <dbReference type="SAM" id="MobiDB-lite"/>
    </source>
</evidence>